<organism evidence="1 2">
    <name type="scientific">Pseudoalteromonas caenipelagi</name>
    <dbReference type="NCBI Taxonomy" id="2726988"/>
    <lineage>
        <taxon>Bacteria</taxon>
        <taxon>Pseudomonadati</taxon>
        <taxon>Pseudomonadota</taxon>
        <taxon>Gammaproteobacteria</taxon>
        <taxon>Alteromonadales</taxon>
        <taxon>Pseudoalteromonadaceae</taxon>
        <taxon>Pseudoalteromonas</taxon>
    </lineage>
</organism>
<dbReference type="AlphaFoldDB" id="A0A849VBA6"/>
<keyword evidence="2" id="KW-1185">Reference proteome</keyword>
<protein>
    <submittedName>
        <fullName evidence="1">Uncharacterized protein</fullName>
    </submittedName>
</protein>
<proteinExistence type="predicted"/>
<reference evidence="1 2" key="1">
    <citation type="submission" date="2020-04" db="EMBL/GenBank/DDBJ databases">
        <title>Pseudoalteromonas caenipelagi sp. nov., isolated from a tidal flat.</title>
        <authorList>
            <person name="Park S."/>
            <person name="Yoon J.-H."/>
        </authorList>
    </citation>
    <scope>NUCLEOTIDE SEQUENCE [LARGE SCALE GENOMIC DNA]</scope>
    <source>
        <strain evidence="1 2">JBTF-M23</strain>
    </source>
</reference>
<name>A0A849VBA6_9GAMM</name>
<accession>A0A849VBA6</accession>
<evidence type="ECO:0000313" key="1">
    <source>
        <dbReference type="EMBL" id="NOU49873.1"/>
    </source>
</evidence>
<gene>
    <name evidence="1" type="ORF">HG263_04900</name>
</gene>
<dbReference type="EMBL" id="JABBPG010000002">
    <property type="protein sequence ID" value="NOU49873.1"/>
    <property type="molecule type" value="Genomic_DNA"/>
</dbReference>
<dbReference type="RefSeq" id="WP_171624963.1">
    <property type="nucleotide sequence ID" value="NZ_JABBPG010000002.1"/>
</dbReference>
<sequence length="287" mass="32699">MLNFITMRCFYFDNFIASASHYLMIPTLLTFFLCLANIHSANAYEKGQIEINAATLNKLQIDPAKLSNLNVPPSALDKNNAINHPAFEKYFTQPYTTELFKDNFKLFKQPIVSEQNQSLLEQTTQKEAYLKTLSSSPFLKKFSNHQIFRVVGDSPNLIKDLRGMADIEQFIPESYAGVDRLTVAYAWKRLKDVCPTCAVVQGFDDNPTTLPTTQVNISDKYSSSFSASRLNIDSSDEKDECAPPLWMSVESIQLEQIAKKYGLDFNLKECFKDDIKLLLKKLNEKEL</sequence>
<evidence type="ECO:0000313" key="2">
    <source>
        <dbReference type="Proteomes" id="UP000586305"/>
    </source>
</evidence>
<dbReference type="Proteomes" id="UP000586305">
    <property type="component" value="Unassembled WGS sequence"/>
</dbReference>
<comment type="caution">
    <text evidence="1">The sequence shown here is derived from an EMBL/GenBank/DDBJ whole genome shotgun (WGS) entry which is preliminary data.</text>
</comment>